<evidence type="ECO:0000256" key="3">
    <source>
        <dbReference type="ARBA" id="ARBA00023163"/>
    </source>
</evidence>
<dbReference type="RefSeq" id="WP_116058536.1">
    <property type="nucleotide sequence ID" value="NZ_QRDZ01000001.1"/>
</dbReference>
<feature type="domain" description="Response regulatory" evidence="6">
    <location>
        <begin position="3"/>
        <end position="120"/>
    </location>
</feature>
<dbReference type="SMART" id="SM00342">
    <property type="entry name" value="HTH_ARAC"/>
    <property type="match status" value="1"/>
</dbReference>
<dbReference type="InterPro" id="IPR001789">
    <property type="entry name" value="Sig_transdc_resp-reg_receiver"/>
</dbReference>
<organism evidence="7 8">
    <name type="scientific">Cohnella phaseoli</name>
    <dbReference type="NCBI Taxonomy" id="456490"/>
    <lineage>
        <taxon>Bacteria</taxon>
        <taxon>Bacillati</taxon>
        <taxon>Bacillota</taxon>
        <taxon>Bacilli</taxon>
        <taxon>Bacillales</taxon>
        <taxon>Paenibacillaceae</taxon>
        <taxon>Cohnella</taxon>
    </lineage>
</organism>
<dbReference type="InterPro" id="IPR011006">
    <property type="entry name" value="CheY-like_superfamily"/>
</dbReference>
<dbReference type="SUPFAM" id="SSF46689">
    <property type="entry name" value="Homeodomain-like"/>
    <property type="match status" value="1"/>
</dbReference>
<evidence type="ECO:0000256" key="1">
    <source>
        <dbReference type="ARBA" id="ARBA00023015"/>
    </source>
</evidence>
<dbReference type="Pfam" id="PF00072">
    <property type="entry name" value="Response_reg"/>
    <property type="match status" value="1"/>
</dbReference>
<dbReference type="Gene3D" id="3.40.50.2300">
    <property type="match status" value="1"/>
</dbReference>
<dbReference type="Proteomes" id="UP000256977">
    <property type="component" value="Unassembled WGS sequence"/>
</dbReference>
<proteinExistence type="predicted"/>
<keyword evidence="8" id="KW-1185">Reference proteome</keyword>
<comment type="caution">
    <text evidence="7">The sequence shown here is derived from an EMBL/GenBank/DDBJ whole genome shotgun (WGS) entry which is preliminary data.</text>
</comment>
<evidence type="ECO:0000259" key="5">
    <source>
        <dbReference type="PROSITE" id="PS01124"/>
    </source>
</evidence>
<dbReference type="InterPro" id="IPR009057">
    <property type="entry name" value="Homeodomain-like_sf"/>
</dbReference>
<dbReference type="SMART" id="SM00448">
    <property type="entry name" value="REC"/>
    <property type="match status" value="1"/>
</dbReference>
<feature type="domain" description="HTH araC/xylS-type" evidence="5">
    <location>
        <begin position="451"/>
        <end position="549"/>
    </location>
</feature>
<sequence>MYRLLIVDNEEYVVNGLVELFNSDEHQELEAAGAYSAAQALNVLMTTKMDIVITDIRMPGMNGLELQKIIAARWPYCKVIFLSGYDDFSYAQEAIRNGSINYILKTEPDNVIIDAVYRSIDVIRGEKETQNVIEKAQNQLKQALPALQREYLQSLLIGDKQAYQSLDSQLEQLNIPLSPDKPVYVVVGKVDEWPQDFSHYSRSLLLYAVQNISNEYLSLSTIHYSFIHERFRIVWLIQSKAEPWMEKLQSENKLTMTAHFVYGTFECVQSSCLDVLHLPLSFAIGNQAVPWQELGEELESLLDRIKSTVKKQQLFMEQENKREAETNKVYSLQHEVFKHYEHLSYCLEHKNKEDFFRKLDFLIQAGEKARNSNQPMVCVQIASSVLSILFGYLEKLRIEDIPAPIADIKASYESGKLDQWEGQREQLRTMAEYVFMEHVHAEESEENRIVQNIHAYLATNLGGDLSLKTMAFSIGHNPSYLSRLYKQKAGKGLSETIMELKLSKAKQLLAEPQYRIQDISKAVGFLSDHYFYRFFKKAMKLTPQEYREQLNVNGR</sequence>
<dbReference type="Gene3D" id="1.10.10.60">
    <property type="entry name" value="Homeodomain-like"/>
    <property type="match status" value="2"/>
</dbReference>
<feature type="modified residue" description="4-aspartylphosphate" evidence="4">
    <location>
        <position position="55"/>
    </location>
</feature>
<dbReference type="GO" id="GO:0000160">
    <property type="term" value="P:phosphorelay signal transduction system"/>
    <property type="evidence" value="ECO:0007669"/>
    <property type="project" value="InterPro"/>
</dbReference>
<accession>A0A3D9KRP9</accession>
<keyword evidence="3" id="KW-0804">Transcription</keyword>
<dbReference type="CDD" id="cd17536">
    <property type="entry name" value="REC_YesN-like"/>
    <property type="match status" value="1"/>
</dbReference>
<dbReference type="PROSITE" id="PS50110">
    <property type="entry name" value="RESPONSE_REGULATORY"/>
    <property type="match status" value="1"/>
</dbReference>
<keyword evidence="2" id="KW-0238">DNA-binding</keyword>
<evidence type="ECO:0000313" key="7">
    <source>
        <dbReference type="EMBL" id="RED89064.1"/>
    </source>
</evidence>
<reference evidence="7 8" key="1">
    <citation type="submission" date="2018-07" db="EMBL/GenBank/DDBJ databases">
        <title>Genomic Encyclopedia of Type Strains, Phase III (KMG-III): the genomes of soil and plant-associated and newly described type strains.</title>
        <authorList>
            <person name="Whitman W."/>
        </authorList>
    </citation>
    <scope>NUCLEOTIDE SEQUENCE [LARGE SCALE GENOMIC DNA]</scope>
    <source>
        <strain evidence="7 8">CECT 7287</strain>
    </source>
</reference>
<dbReference type="AlphaFoldDB" id="A0A3D9KRP9"/>
<dbReference type="PANTHER" id="PTHR43280">
    <property type="entry name" value="ARAC-FAMILY TRANSCRIPTIONAL REGULATOR"/>
    <property type="match status" value="1"/>
</dbReference>
<keyword evidence="1" id="KW-0805">Transcription regulation</keyword>
<dbReference type="GO" id="GO:0003700">
    <property type="term" value="F:DNA-binding transcription factor activity"/>
    <property type="evidence" value="ECO:0007669"/>
    <property type="project" value="InterPro"/>
</dbReference>
<dbReference type="SUPFAM" id="SSF52172">
    <property type="entry name" value="CheY-like"/>
    <property type="match status" value="1"/>
</dbReference>
<protein>
    <submittedName>
        <fullName evidence="7">Two-component system response regulator YesN</fullName>
    </submittedName>
</protein>
<evidence type="ECO:0000256" key="2">
    <source>
        <dbReference type="ARBA" id="ARBA00023125"/>
    </source>
</evidence>
<dbReference type="OrthoDB" id="2543932at2"/>
<dbReference type="EMBL" id="QRDZ01000001">
    <property type="protein sequence ID" value="RED89064.1"/>
    <property type="molecule type" value="Genomic_DNA"/>
</dbReference>
<name>A0A3D9KRP9_9BACL</name>
<keyword evidence="4" id="KW-0597">Phosphoprotein</keyword>
<gene>
    <name evidence="7" type="ORF">DFP98_10135</name>
</gene>
<evidence type="ECO:0000256" key="4">
    <source>
        <dbReference type="PROSITE-ProRule" id="PRU00169"/>
    </source>
</evidence>
<evidence type="ECO:0000313" key="8">
    <source>
        <dbReference type="Proteomes" id="UP000256977"/>
    </source>
</evidence>
<dbReference type="PANTHER" id="PTHR43280:SF10">
    <property type="entry name" value="REGULATORY PROTEIN POCR"/>
    <property type="match status" value="1"/>
</dbReference>
<evidence type="ECO:0000259" key="6">
    <source>
        <dbReference type="PROSITE" id="PS50110"/>
    </source>
</evidence>
<dbReference type="PROSITE" id="PS01124">
    <property type="entry name" value="HTH_ARAC_FAMILY_2"/>
    <property type="match status" value="1"/>
</dbReference>
<dbReference type="GO" id="GO:0043565">
    <property type="term" value="F:sequence-specific DNA binding"/>
    <property type="evidence" value="ECO:0007669"/>
    <property type="project" value="InterPro"/>
</dbReference>
<dbReference type="Pfam" id="PF12833">
    <property type="entry name" value="HTH_18"/>
    <property type="match status" value="1"/>
</dbReference>
<dbReference type="InterPro" id="IPR018060">
    <property type="entry name" value="HTH_AraC"/>
</dbReference>